<evidence type="ECO:0000313" key="2">
    <source>
        <dbReference type="Proteomes" id="UP000887159"/>
    </source>
</evidence>
<evidence type="ECO:0000313" key="1">
    <source>
        <dbReference type="EMBL" id="GFY23059.1"/>
    </source>
</evidence>
<proteinExistence type="predicted"/>
<name>A0A8X7B9H6_TRICX</name>
<protein>
    <submittedName>
        <fullName evidence="1">Uncharacterized protein</fullName>
    </submittedName>
</protein>
<accession>A0A8X7B9H6</accession>
<dbReference type="EMBL" id="BMAU01021362">
    <property type="protein sequence ID" value="GFY23059.1"/>
    <property type="molecule type" value="Genomic_DNA"/>
</dbReference>
<keyword evidence="2" id="KW-1185">Reference proteome</keyword>
<gene>
    <name evidence="1" type="ORF">TNCV_3762991</name>
</gene>
<dbReference type="Proteomes" id="UP000887159">
    <property type="component" value="Unassembled WGS sequence"/>
</dbReference>
<sequence>MQETSEYTRARMRYRKCSSRTSNTLLLRFGETLSSMNPILSKPGIFHKIGMESISKIFTCRSEFYVPSTNIDAIISCDWTLLTSQSPVEGGKTFRS</sequence>
<comment type="caution">
    <text evidence="1">The sequence shown here is derived from an EMBL/GenBank/DDBJ whole genome shotgun (WGS) entry which is preliminary data.</text>
</comment>
<reference evidence="1" key="1">
    <citation type="submission" date="2020-08" db="EMBL/GenBank/DDBJ databases">
        <title>Multicomponent nature underlies the extraordinary mechanical properties of spider dragline silk.</title>
        <authorList>
            <person name="Kono N."/>
            <person name="Nakamura H."/>
            <person name="Mori M."/>
            <person name="Yoshida Y."/>
            <person name="Ohtoshi R."/>
            <person name="Malay A.D."/>
            <person name="Moran D.A.P."/>
            <person name="Tomita M."/>
            <person name="Numata K."/>
            <person name="Arakawa K."/>
        </authorList>
    </citation>
    <scope>NUCLEOTIDE SEQUENCE</scope>
</reference>
<dbReference type="AlphaFoldDB" id="A0A8X7B9H6"/>
<organism evidence="1 2">
    <name type="scientific">Trichonephila clavipes</name>
    <name type="common">Golden silk orbweaver</name>
    <name type="synonym">Nephila clavipes</name>
    <dbReference type="NCBI Taxonomy" id="2585209"/>
    <lineage>
        <taxon>Eukaryota</taxon>
        <taxon>Metazoa</taxon>
        <taxon>Ecdysozoa</taxon>
        <taxon>Arthropoda</taxon>
        <taxon>Chelicerata</taxon>
        <taxon>Arachnida</taxon>
        <taxon>Araneae</taxon>
        <taxon>Araneomorphae</taxon>
        <taxon>Entelegynae</taxon>
        <taxon>Araneoidea</taxon>
        <taxon>Nephilidae</taxon>
        <taxon>Trichonephila</taxon>
    </lineage>
</organism>